<dbReference type="OrthoDB" id="17233at10239"/>
<sequence length="80" mass="9107">MKTLTFLLLMVSFLANAGYNKDKCEFYLTEDPWLVETMVKTDYKHLTGKELTDSVLGAGYAMYCDESFDNSLLEKVYGGE</sequence>
<dbReference type="GeneID" id="29059379"/>
<dbReference type="Proteomes" id="UP000203816">
    <property type="component" value="Segment"/>
</dbReference>
<dbReference type="RefSeq" id="YP_009279937.1">
    <property type="nucleotide sequence ID" value="NC_031020.1"/>
</dbReference>
<accession>A0A192YCK7</accession>
<organism evidence="1 2">
    <name type="scientific">Morganella phage vB_MmoM_MP1</name>
    <dbReference type="NCBI Taxonomy" id="1852628"/>
    <lineage>
        <taxon>Viruses</taxon>
        <taxon>Duplodnaviria</taxon>
        <taxon>Heunggongvirae</taxon>
        <taxon>Uroviricota</taxon>
        <taxon>Caudoviricetes</taxon>
        <taxon>Pantevenvirales</taxon>
        <taxon>Straboviridae</taxon>
        <taxon>Gualtarvirus</taxon>
        <taxon>Gualtarvirus mp1</taxon>
    </lineage>
</organism>
<dbReference type="Pfam" id="PF25676">
    <property type="entry name" value="T4_Spackle"/>
    <property type="match status" value="1"/>
</dbReference>
<dbReference type="InterPro" id="IPR046391">
    <property type="entry name" value="SPACKLE_T4"/>
</dbReference>
<reference evidence="1 2" key="1">
    <citation type="submission" date="2016-04" db="EMBL/GenBank/DDBJ databases">
        <title>Comparative genomics of Morganella phages MP1 and MP2 define new clades among the T4 and T7-like Viruses.</title>
        <authorList>
            <person name="Pinto G."/>
            <person name="Oliveira A."/>
            <person name="Malgorzata L."/>
            <person name="Kropinski A."/>
            <person name="Azeredo J."/>
        </authorList>
    </citation>
    <scope>NUCLEOTIDE SEQUENCE [LARGE SCALE GENOMIC DNA]</scope>
</reference>
<evidence type="ECO:0000313" key="2">
    <source>
        <dbReference type="Proteomes" id="UP000203816"/>
    </source>
</evidence>
<dbReference type="KEGG" id="vg:29059379"/>
<dbReference type="EMBL" id="KX078569">
    <property type="protein sequence ID" value="ANM46616.1"/>
    <property type="molecule type" value="Genomic_DNA"/>
</dbReference>
<proteinExistence type="predicted"/>
<gene>
    <name evidence="1" type="ORF">MP1_gp0080</name>
</gene>
<name>A0A192YCK7_9CAUD</name>
<evidence type="ECO:0000313" key="1">
    <source>
        <dbReference type="EMBL" id="ANM46616.1"/>
    </source>
</evidence>
<keyword evidence="2" id="KW-1185">Reference proteome</keyword>
<protein>
    <submittedName>
        <fullName evidence="1">Uncharacterized protein</fullName>
    </submittedName>
</protein>